<name>A0AAJ8DY03_ASPNG</name>
<evidence type="ECO:0000313" key="2">
    <source>
        <dbReference type="RefSeq" id="XP_059599586.1"/>
    </source>
</evidence>
<feature type="region of interest" description="Disordered" evidence="1">
    <location>
        <begin position="46"/>
        <end position="81"/>
    </location>
</feature>
<evidence type="ECO:0000256" key="1">
    <source>
        <dbReference type="SAM" id="MobiDB-lite"/>
    </source>
</evidence>
<dbReference type="KEGG" id="ang:An01g03620"/>
<gene>
    <name evidence="2" type="ORF">An01g03620</name>
</gene>
<dbReference type="AlphaFoldDB" id="A0AAJ8DY03"/>
<sequence>MPGAQVSIPYRQNTGKRDTTWNTTLHLDQSILHETQLPRCIQPQLNRSSALPQGPYGRSRGGQALFSPGLLKGGNSSEKKTNLEYYPDELTNGQQQDCLRTLNRLQNLKAWHLFFQKFLPDPKTKESGQTR</sequence>
<dbReference type="GeneID" id="84589889"/>
<protein>
    <submittedName>
        <fullName evidence="2">Uncharacterized protein</fullName>
    </submittedName>
</protein>
<dbReference type="RefSeq" id="XP_059599586.1">
    <property type="nucleotide sequence ID" value="XM_059747088.1"/>
</dbReference>
<accession>A0AAJ8DY03</accession>
<organism evidence="2">
    <name type="scientific">Aspergillus niger</name>
    <dbReference type="NCBI Taxonomy" id="5061"/>
    <lineage>
        <taxon>Eukaryota</taxon>
        <taxon>Fungi</taxon>
        <taxon>Dikarya</taxon>
        <taxon>Ascomycota</taxon>
        <taxon>Pezizomycotina</taxon>
        <taxon>Eurotiomycetes</taxon>
        <taxon>Eurotiomycetidae</taxon>
        <taxon>Eurotiales</taxon>
        <taxon>Aspergillaceae</taxon>
        <taxon>Aspergillus</taxon>
        <taxon>Aspergillus subgen. Circumdati</taxon>
    </lineage>
</organism>
<proteinExistence type="predicted"/>
<dbReference type="VEuPathDB" id="FungiDB:An01g03620"/>
<reference evidence="2" key="2">
    <citation type="submission" date="2025-08" db="UniProtKB">
        <authorList>
            <consortium name="RefSeq"/>
        </authorList>
    </citation>
    <scope>IDENTIFICATION</scope>
</reference>
<reference evidence="2" key="1">
    <citation type="submission" date="2025-02" db="EMBL/GenBank/DDBJ databases">
        <authorList>
            <consortium name="NCBI Genome Project"/>
        </authorList>
    </citation>
    <scope>NUCLEOTIDE SEQUENCE</scope>
</reference>